<comment type="function">
    <text evidence="1 3">Probably involved in ribonucleotide reductase function.</text>
</comment>
<dbReference type="InterPro" id="IPR020852">
    <property type="entry name" value="RNR_Ib_NrdI_bac"/>
</dbReference>
<evidence type="ECO:0000256" key="3">
    <source>
        <dbReference type="HAMAP-Rule" id="MF_00128"/>
    </source>
</evidence>
<dbReference type="PANTHER" id="PTHR37297">
    <property type="entry name" value="PROTEIN NRDI"/>
    <property type="match status" value="1"/>
</dbReference>
<accession>A0A426FPJ2</accession>
<dbReference type="OrthoDB" id="350535at2"/>
<organism evidence="4 5">
    <name type="scientific">Lautropia dentalis</name>
    <dbReference type="NCBI Taxonomy" id="2490857"/>
    <lineage>
        <taxon>Bacteria</taxon>
        <taxon>Pseudomonadati</taxon>
        <taxon>Pseudomonadota</taxon>
        <taxon>Betaproteobacteria</taxon>
        <taxon>Burkholderiales</taxon>
        <taxon>Burkholderiaceae</taxon>
        <taxon>Lautropia</taxon>
    </lineage>
</organism>
<dbReference type="Gene3D" id="3.40.50.360">
    <property type="match status" value="1"/>
</dbReference>
<evidence type="ECO:0000313" key="5">
    <source>
        <dbReference type="Proteomes" id="UP000270261"/>
    </source>
</evidence>
<dbReference type="GO" id="GO:0010181">
    <property type="term" value="F:FMN binding"/>
    <property type="evidence" value="ECO:0007669"/>
    <property type="project" value="InterPro"/>
</dbReference>
<protein>
    <recommendedName>
        <fullName evidence="3">Protein NrdI</fullName>
    </recommendedName>
</protein>
<dbReference type="InterPro" id="IPR004465">
    <property type="entry name" value="RNR_NrdI"/>
</dbReference>
<dbReference type="InterPro" id="IPR029039">
    <property type="entry name" value="Flavoprotein-like_sf"/>
</dbReference>
<reference evidence="4 5" key="1">
    <citation type="submission" date="2018-11" db="EMBL/GenBank/DDBJ databases">
        <title>Genome sequencing of Lautropia sp. KCOM 2505 (= ChDC F240).</title>
        <authorList>
            <person name="Kook J.-K."/>
            <person name="Park S.-N."/>
            <person name="Lim Y.K."/>
        </authorList>
    </citation>
    <scope>NUCLEOTIDE SEQUENCE [LARGE SCALE GENOMIC DNA]</scope>
    <source>
        <strain evidence="4 5">KCOM 2505</strain>
    </source>
</reference>
<keyword evidence="5" id="KW-1185">Reference proteome</keyword>
<dbReference type="Pfam" id="PF07972">
    <property type="entry name" value="Flavodoxin_NdrI"/>
    <property type="match status" value="1"/>
</dbReference>
<dbReference type="HAMAP" id="MF_00128">
    <property type="entry name" value="NrdI"/>
    <property type="match status" value="1"/>
</dbReference>
<dbReference type="SUPFAM" id="SSF52218">
    <property type="entry name" value="Flavoproteins"/>
    <property type="match status" value="1"/>
</dbReference>
<evidence type="ECO:0000256" key="2">
    <source>
        <dbReference type="ARBA" id="ARBA00009942"/>
    </source>
</evidence>
<dbReference type="PIRSF" id="PIRSF005087">
    <property type="entry name" value="NrdI"/>
    <property type="match status" value="1"/>
</dbReference>
<dbReference type="Proteomes" id="UP000270261">
    <property type="component" value="Unassembled WGS sequence"/>
</dbReference>
<comment type="caution">
    <text evidence="4">The sequence shown here is derived from an EMBL/GenBank/DDBJ whole genome shotgun (WGS) entry which is preliminary data.</text>
</comment>
<proteinExistence type="inferred from homology"/>
<dbReference type="EMBL" id="RRUE01000002">
    <property type="protein sequence ID" value="RRN44600.1"/>
    <property type="molecule type" value="Genomic_DNA"/>
</dbReference>
<dbReference type="NCBIfam" id="TIGR00333">
    <property type="entry name" value="nrdI"/>
    <property type="match status" value="1"/>
</dbReference>
<comment type="similarity">
    <text evidence="2 3">Belongs to the NrdI family.</text>
</comment>
<evidence type="ECO:0000256" key="1">
    <source>
        <dbReference type="ARBA" id="ARBA00003999"/>
    </source>
</evidence>
<sequence length="153" mass="16772">MAQLFYYSSSSSNTARFVDQLGVEAERIPIEPDEPMPEPDEPYVLISPTYADGEGKGAVAPQVIRFLNDPRRRALLRGVISSGNRNFGIYYAHAGRVIADKCNVPLLYRFELAGTSLDVERVLEGLERFWEAAAEAEAGNPAGTPFPHEDAAA</sequence>
<evidence type="ECO:0000313" key="4">
    <source>
        <dbReference type="EMBL" id="RRN44600.1"/>
    </source>
</evidence>
<dbReference type="AlphaFoldDB" id="A0A426FPJ2"/>
<gene>
    <name evidence="3 4" type="primary">nrdI</name>
    <name evidence="4" type="ORF">EHV23_09230</name>
</gene>
<name>A0A426FPJ2_9BURK</name>
<dbReference type="PANTHER" id="PTHR37297:SF1">
    <property type="entry name" value="PROTEIN NRDI"/>
    <property type="match status" value="1"/>
</dbReference>